<dbReference type="HOGENOM" id="CLU_3111215_0_0_6"/>
<dbReference type="EC" id="3.1.1.61" evidence="2"/>
<dbReference type="GO" id="GO:0008984">
    <property type="term" value="F:protein-glutamate methylesterase activity"/>
    <property type="evidence" value="ECO:0007669"/>
    <property type="project" value="UniProtKB-EC"/>
</dbReference>
<dbReference type="InterPro" id="IPR035909">
    <property type="entry name" value="CheB_C"/>
</dbReference>
<dbReference type="SUPFAM" id="SSF52738">
    <property type="entry name" value="Methylesterase CheB, C-terminal domain"/>
    <property type="match status" value="1"/>
</dbReference>
<organism evidence="2 3">
    <name type="scientific">Pseudomonas savastanoi pv. glycinea str. race 4</name>
    <dbReference type="NCBI Taxonomy" id="875330"/>
    <lineage>
        <taxon>Bacteria</taxon>
        <taxon>Pseudomonadati</taxon>
        <taxon>Pseudomonadota</taxon>
        <taxon>Gammaproteobacteria</taxon>
        <taxon>Pseudomonadales</taxon>
        <taxon>Pseudomonadaceae</taxon>
        <taxon>Pseudomonas</taxon>
    </lineage>
</organism>
<evidence type="ECO:0000313" key="2">
    <source>
        <dbReference type="EMBL" id="EGH18784.1"/>
    </source>
</evidence>
<protein>
    <submittedName>
        <fullName evidence="2">Chemotaxis-specific methylesterase</fullName>
        <ecNumber evidence="2">3.1.1.61</ecNumber>
    </submittedName>
</protein>
<dbReference type="AlphaFoldDB" id="F3CHP2"/>
<feature type="region of interest" description="Disordered" evidence="1">
    <location>
        <begin position="1"/>
        <end position="24"/>
    </location>
</feature>
<evidence type="ECO:0000256" key="1">
    <source>
        <dbReference type="SAM" id="MobiDB-lite"/>
    </source>
</evidence>
<dbReference type="Proteomes" id="UP000005466">
    <property type="component" value="Unassembled WGS sequence"/>
</dbReference>
<feature type="non-terminal residue" evidence="2">
    <location>
        <position position="51"/>
    </location>
</feature>
<gene>
    <name evidence="2" type="ORF">Pgy4_38076</name>
</gene>
<accession>F3CHP2</accession>
<feature type="non-terminal residue" evidence="2">
    <location>
        <position position="1"/>
    </location>
</feature>
<proteinExistence type="predicted"/>
<comment type="caution">
    <text evidence="2">The sequence shown here is derived from an EMBL/GenBank/DDBJ whole genome shotgun (WGS) entry which is preliminary data.</text>
</comment>
<dbReference type="EMBL" id="ADWY01003164">
    <property type="protein sequence ID" value="EGH18784.1"/>
    <property type="molecule type" value="Genomic_DNA"/>
</dbReference>
<evidence type="ECO:0000313" key="3">
    <source>
        <dbReference type="Proteomes" id="UP000005466"/>
    </source>
</evidence>
<keyword evidence="2" id="KW-0378">Hydrolase</keyword>
<name>F3CHP2_PSESG</name>
<sequence length="51" mass="5158">AACTAPAAHAHHAPAHPTTSGTPKRKAYKLVAIGTSTGGPVALQRVITQFP</sequence>
<reference evidence="2 3" key="1">
    <citation type="journal article" date="2011" name="PLoS Pathog.">
        <title>Dynamic evolution of pathogenicity revealed by sequencing and comparative genomics of 19 Pseudomonas syringae isolates.</title>
        <authorList>
            <person name="Baltrus D.A."/>
            <person name="Nishimura M.T."/>
            <person name="Romanchuk A."/>
            <person name="Chang J.H."/>
            <person name="Mukhtar M.S."/>
            <person name="Cherkis K."/>
            <person name="Roach J."/>
            <person name="Grant S.R."/>
            <person name="Jones C.D."/>
            <person name="Dangl J.L."/>
        </authorList>
    </citation>
    <scope>NUCLEOTIDE SEQUENCE [LARGE SCALE GENOMIC DNA]</scope>
    <source>
        <strain evidence="3">race 4</strain>
    </source>
</reference>